<gene>
    <name evidence="2" type="ORF">ACFYKX_05640</name>
</gene>
<comment type="caution">
    <text evidence="2">The sequence shown here is derived from an EMBL/GenBank/DDBJ whole genome shotgun (WGS) entry which is preliminary data.</text>
</comment>
<evidence type="ECO:0000313" key="3">
    <source>
        <dbReference type="Proteomes" id="UP001601059"/>
    </source>
</evidence>
<organism evidence="2 3">
    <name type="scientific">Cytobacillus spartinae</name>
    <dbReference type="NCBI Taxonomy" id="3299023"/>
    <lineage>
        <taxon>Bacteria</taxon>
        <taxon>Bacillati</taxon>
        <taxon>Bacillota</taxon>
        <taxon>Bacilli</taxon>
        <taxon>Bacillales</taxon>
        <taxon>Bacillaceae</taxon>
        <taxon>Cytobacillus</taxon>
    </lineage>
</organism>
<keyword evidence="1" id="KW-1133">Transmembrane helix</keyword>
<keyword evidence="1" id="KW-0812">Transmembrane</keyword>
<name>A0ABW6K7D7_9BACI</name>
<sequence length="194" mass="22231">MRKLYYILIFISLALILSVLSTKVSATSWVKMEPKEVFNRAEVIVIGQYDFNSEAVPGKFIFKGLDFHVRSTYKGNVSDSLIVGIDHFDVGWVEDFQKDGGEFLMFLEKDEQDDFLIPVGGPNGMVQIVNGKVHAQDQKTVAFYEKFLSNQKIQTQLKDSSIDKQEKYTFHYLSFVILIGVGSMLLVSRKWKKR</sequence>
<reference evidence="2 3" key="1">
    <citation type="submission" date="2024-08" db="EMBL/GenBank/DDBJ databases">
        <title>Two novel Cytobacillus novel species.</title>
        <authorList>
            <person name="Liu G."/>
        </authorList>
    </citation>
    <scope>NUCLEOTIDE SEQUENCE [LARGE SCALE GENOMIC DNA]</scope>
    <source>
        <strain evidence="2 3">FJAT-54145</strain>
    </source>
</reference>
<dbReference type="Proteomes" id="UP001601059">
    <property type="component" value="Unassembled WGS sequence"/>
</dbReference>
<keyword evidence="3" id="KW-1185">Reference proteome</keyword>
<accession>A0ABW6K7D7</accession>
<evidence type="ECO:0000256" key="1">
    <source>
        <dbReference type="SAM" id="Phobius"/>
    </source>
</evidence>
<feature type="transmembrane region" description="Helical" evidence="1">
    <location>
        <begin position="168"/>
        <end position="187"/>
    </location>
</feature>
<keyword evidence="1" id="KW-0472">Membrane</keyword>
<evidence type="ECO:0000313" key="2">
    <source>
        <dbReference type="EMBL" id="MFE8700105.1"/>
    </source>
</evidence>
<protein>
    <submittedName>
        <fullName evidence="2">Uncharacterized protein</fullName>
    </submittedName>
</protein>
<dbReference type="RefSeq" id="WP_389358872.1">
    <property type="nucleotide sequence ID" value="NZ_JBIACK010000001.1"/>
</dbReference>
<dbReference type="EMBL" id="JBIACK010000001">
    <property type="protein sequence ID" value="MFE8700105.1"/>
    <property type="molecule type" value="Genomic_DNA"/>
</dbReference>
<proteinExistence type="predicted"/>